<evidence type="ECO:0000313" key="4">
    <source>
        <dbReference type="Proteomes" id="UP000252519"/>
    </source>
</evidence>
<dbReference type="Gene3D" id="3.40.33.10">
    <property type="entry name" value="CAP"/>
    <property type="match status" value="1"/>
</dbReference>
<name>A0A368GEJ8_ANCCA</name>
<gene>
    <name evidence="3" type="ORF">ANCCAN_12564</name>
</gene>
<dbReference type="OrthoDB" id="5874910at2759"/>
<comment type="caution">
    <text evidence="3">The sequence shown here is derived from an EMBL/GenBank/DDBJ whole genome shotgun (WGS) entry which is preliminary data.</text>
</comment>
<sequence length="280" mass="30548">QLKDGDVIYNVGTAGVCSDCPTGTSCDRNTKLCVRTTSVPTTGPAATTTPSTTTTTPAPAQTTTTPPTSPEANFPSGDSSRCSHPLASRMTNTLRSEYERLHNFRRGLLATGQIPRKDGKHLPTASNMQKMTYDCTLEEGAIQYASTCPTRLSELSSRPNVGENFKTFPATRFTFDTAAKKSVTEWWKVIRDVNFFEKVVVFRPFHDGHPISSFTQMAWATSNRLGCSIVNCSTSNRYVGVCRYTQRGNIVNNNVYEVGAVCSACPSGMTSCNRDEGLCF</sequence>
<dbReference type="Pfam" id="PF00188">
    <property type="entry name" value="CAP"/>
    <property type="match status" value="1"/>
</dbReference>
<dbReference type="STRING" id="29170.A0A368GEJ8"/>
<dbReference type="Proteomes" id="UP000252519">
    <property type="component" value="Unassembled WGS sequence"/>
</dbReference>
<dbReference type="PANTHER" id="PTHR10334">
    <property type="entry name" value="CYSTEINE-RICH SECRETORY PROTEIN-RELATED"/>
    <property type="match status" value="1"/>
</dbReference>
<feature type="domain" description="SCP" evidence="2">
    <location>
        <begin position="93"/>
        <end position="252"/>
    </location>
</feature>
<reference evidence="3 4" key="1">
    <citation type="submission" date="2014-10" db="EMBL/GenBank/DDBJ databases">
        <title>Draft genome of the hookworm Ancylostoma caninum.</title>
        <authorList>
            <person name="Mitreva M."/>
        </authorList>
    </citation>
    <scope>NUCLEOTIDE SEQUENCE [LARGE SCALE GENOMIC DNA]</scope>
    <source>
        <strain evidence="3 4">Baltimore</strain>
    </source>
</reference>
<dbReference type="AlphaFoldDB" id="A0A368GEJ8"/>
<dbReference type="EMBL" id="JOJR01000235">
    <property type="protein sequence ID" value="RCN41455.1"/>
    <property type="molecule type" value="Genomic_DNA"/>
</dbReference>
<evidence type="ECO:0000256" key="1">
    <source>
        <dbReference type="SAM" id="MobiDB-lite"/>
    </source>
</evidence>
<dbReference type="SMART" id="SM00198">
    <property type="entry name" value="SCP"/>
    <property type="match status" value="1"/>
</dbReference>
<dbReference type="InterPro" id="IPR014044">
    <property type="entry name" value="CAP_dom"/>
</dbReference>
<keyword evidence="4" id="KW-1185">Reference proteome</keyword>
<dbReference type="SUPFAM" id="SSF55797">
    <property type="entry name" value="PR-1-like"/>
    <property type="match status" value="1"/>
</dbReference>
<proteinExistence type="predicted"/>
<protein>
    <submittedName>
        <fullName evidence="3">SCP-like protein</fullName>
    </submittedName>
</protein>
<feature type="non-terminal residue" evidence="3">
    <location>
        <position position="1"/>
    </location>
</feature>
<feature type="region of interest" description="Disordered" evidence="1">
    <location>
        <begin position="38"/>
        <end position="86"/>
    </location>
</feature>
<dbReference type="InterPro" id="IPR035940">
    <property type="entry name" value="CAP_sf"/>
</dbReference>
<feature type="compositionally biased region" description="Low complexity" evidence="1">
    <location>
        <begin position="38"/>
        <end position="66"/>
    </location>
</feature>
<organism evidence="3 4">
    <name type="scientific">Ancylostoma caninum</name>
    <name type="common">Dog hookworm</name>
    <dbReference type="NCBI Taxonomy" id="29170"/>
    <lineage>
        <taxon>Eukaryota</taxon>
        <taxon>Metazoa</taxon>
        <taxon>Ecdysozoa</taxon>
        <taxon>Nematoda</taxon>
        <taxon>Chromadorea</taxon>
        <taxon>Rhabditida</taxon>
        <taxon>Rhabditina</taxon>
        <taxon>Rhabditomorpha</taxon>
        <taxon>Strongyloidea</taxon>
        <taxon>Ancylostomatidae</taxon>
        <taxon>Ancylostomatinae</taxon>
        <taxon>Ancylostoma</taxon>
    </lineage>
</organism>
<dbReference type="PRINTS" id="PR00837">
    <property type="entry name" value="V5TPXLIKE"/>
</dbReference>
<dbReference type="CDD" id="cd05380">
    <property type="entry name" value="CAP_euk"/>
    <property type="match status" value="1"/>
</dbReference>
<accession>A0A368GEJ8</accession>
<evidence type="ECO:0000313" key="3">
    <source>
        <dbReference type="EMBL" id="RCN41455.1"/>
    </source>
</evidence>
<dbReference type="InterPro" id="IPR001283">
    <property type="entry name" value="CRISP-related"/>
</dbReference>
<evidence type="ECO:0000259" key="2">
    <source>
        <dbReference type="SMART" id="SM00198"/>
    </source>
</evidence>